<evidence type="ECO:0000313" key="4">
    <source>
        <dbReference type="Proteomes" id="UP000243406"/>
    </source>
</evidence>
<keyword evidence="2" id="KW-0472">Membrane</keyword>
<name>A0A1T5A4Q4_9FIRM</name>
<gene>
    <name evidence="3" type="ORF">SAMN02745120_0733</name>
</gene>
<proteinExistence type="predicted"/>
<dbReference type="Proteomes" id="UP000243406">
    <property type="component" value="Unassembled WGS sequence"/>
</dbReference>
<reference evidence="4" key="1">
    <citation type="submission" date="2017-02" db="EMBL/GenBank/DDBJ databases">
        <authorList>
            <person name="Varghese N."/>
            <person name="Submissions S."/>
        </authorList>
    </citation>
    <scope>NUCLEOTIDE SEQUENCE [LARGE SCALE GENOMIC DNA]</scope>
    <source>
        <strain evidence="4">ATCC 35199</strain>
    </source>
</reference>
<evidence type="ECO:0000256" key="1">
    <source>
        <dbReference type="SAM" id="MobiDB-lite"/>
    </source>
</evidence>
<keyword evidence="2" id="KW-0812">Transmembrane</keyword>
<keyword evidence="4" id="KW-1185">Reference proteome</keyword>
<feature type="region of interest" description="Disordered" evidence="1">
    <location>
        <begin position="61"/>
        <end position="92"/>
    </location>
</feature>
<evidence type="ECO:0000256" key="2">
    <source>
        <dbReference type="SAM" id="Phobius"/>
    </source>
</evidence>
<protein>
    <submittedName>
        <fullName evidence="3">Uncharacterized protein</fullName>
    </submittedName>
</protein>
<accession>A0A1T5A4Q4</accession>
<dbReference type="RefSeq" id="WP_079588682.1">
    <property type="nucleotide sequence ID" value="NZ_FUYN01000001.1"/>
</dbReference>
<keyword evidence="2" id="KW-1133">Transmembrane helix</keyword>
<dbReference type="AlphaFoldDB" id="A0A1T5A4Q4"/>
<organism evidence="3 4">
    <name type="scientific">Acetoanaerobium noterae</name>
    <dbReference type="NCBI Taxonomy" id="745369"/>
    <lineage>
        <taxon>Bacteria</taxon>
        <taxon>Bacillati</taxon>
        <taxon>Bacillota</taxon>
        <taxon>Clostridia</taxon>
        <taxon>Peptostreptococcales</taxon>
        <taxon>Filifactoraceae</taxon>
        <taxon>Acetoanaerobium</taxon>
    </lineage>
</organism>
<evidence type="ECO:0000313" key="3">
    <source>
        <dbReference type="EMBL" id="SKB29603.1"/>
    </source>
</evidence>
<dbReference type="EMBL" id="FUYN01000001">
    <property type="protein sequence ID" value="SKB29603.1"/>
    <property type="molecule type" value="Genomic_DNA"/>
</dbReference>
<feature type="transmembrane region" description="Helical" evidence="2">
    <location>
        <begin position="12"/>
        <end position="32"/>
    </location>
</feature>
<sequence length="92" mass="10620">MKNKLKHAIIRFILYLVIILSLFAIVFSISFYTSYKIFFVPHNDVHLNGAKNLLKELPLLPKESDEPSSDKIQNYTENPDEAQVAPEYIINP</sequence>